<dbReference type="EMBL" id="CAAALY010041084">
    <property type="protein sequence ID" value="VEL19327.1"/>
    <property type="molecule type" value="Genomic_DNA"/>
</dbReference>
<dbReference type="PANTHER" id="PTHR23076">
    <property type="entry name" value="METALLOPROTEASE M41 FTSH"/>
    <property type="match status" value="1"/>
</dbReference>
<dbReference type="GO" id="GO:0004176">
    <property type="term" value="F:ATP-dependent peptidase activity"/>
    <property type="evidence" value="ECO:0007669"/>
    <property type="project" value="TreeGrafter"/>
</dbReference>
<dbReference type="FunFam" id="3.40.50.300:FF:002568">
    <property type="entry name" value="Cell division protein (FtsH)"/>
    <property type="match status" value="1"/>
</dbReference>
<comment type="caution">
    <text evidence="3">The sequence shown here is derived from an EMBL/GenBank/DDBJ whole genome shotgun (WGS) entry which is preliminary data.</text>
</comment>
<evidence type="ECO:0000256" key="1">
    <source>
        <dbReference type="RuleBase" id="RU003651"/>
    </source>
</evidence>
<dbReference type="CDD" id="cd19501">
    <property type="entry name" value="RecA-like_FtsH"/>
    <property type="match status" value="1"/>
</dbReference>
<evidence type="ECO:0000259" key="2">
    <source>
        <dbReference type="SMART" id="SM00382"/>
    </source>
</evidence>
<dbReference type="SMART" id="SM00382">
    <property type="entry name" value="AAA"/>
    <property type="match status" value="1"/>
</dbReference>
<reference evidence="3" key="1">
    <citation type="submission" date="2018-11" db="EMBL/GenBank/DDBJ databases">
        <authorList>
            <consortium name="Pathogen Informatics"/>
        </authorList>
    </citation>
    <scope>NUCLEOTIDE SEQUENCE</scope>
</reference>
<evidence type="ECO:0000313" key="4">
    <source>
        <dbReference type="Proteomes" id="UP000784294"/>
    </source>
</evidence>
<dbReference type="Proteomes" id="UP000784294">
    <property type="component" value="Unassembled WGS sequence"/>
</dbReference>
<dbReference type="GO" id="GO:0007005">
    <property type="term" value="P:mitochondrion organization"/>
    <property type="evidence" value="ECO:0007669"/>
    <property type="project" value="TreeGrafter"/>
</dbReference>
<dbReference type="Pfam" id="PF00004">
    <property type="entry name" value="AAA"/>
    <property type="match status" value="1"/>
</dbReference>
<dbReference type="Gene3D" id="3.40.50.300">
    <property type="entry name" value="P-loop containing nucleotide triphosphate hydrolases"/>
    <property type="match status" value="1"/>
</dbReference>
<dbReference type="InterPro" id="IPR003960">
    <property type="entry name" value="ATPase_AAA_CS"/>
</dbReference>
<dbReference type="GO" id="GO:0005743">
    <property type="term" value="C:mitochondrial inner membrane"/>
    <property type="evidence" value="ECO:0007669"/>
    <property type="project" value="TreeGrafter"/>
</dbReference>
<keyword evidence="1" id="KW-0547">Nucleotide-binding</keyword>
<dbReference type="SUPFAM" id="SSF52540">
    <property type="entry name" value="P-loop containing nucleoside triphosphate hydrolases"/>
    <property type="match status" value="1"/>
</dbReference>
<dbReference type="Gene3D" id="1.10.8.60">
    <property type="match status" value="1"/>
</dbReference>
<dbReference type="InterPro" id="IPR027417">
    <property type="entry name" value="P-loop_NTPase"/>
</dbReference>
<comment type="similarity">
    <text evidence="1">Belongs to the AAA ATPase family.</text>
</comment>
<dbReference type="GO" id="GO:0016887">
    <property type="term" value="F:ATP hydrolysis activity"/>
    <property type="evidence" value="ECO:0007669"/>
    <property type="project" value="InterPro"/>
</dbReference>
<dbReference type="InterPro" id="IPR003593">
    <property type="entry name" value="AAA+_ATPase"/>
</dbReference>
<sequence>MMDPSVGTLAEGVNIRFSDVQGEELQNIVDFLKNPAKFNKIGAKLPKGVLLVGEPGVGKTLLAKAVAGEANVPFIYTSGSSFDEVFVGVGSYRMRKLFQSAKLNAPCILFIDEIDSVGGSRSSSPQHPYANQTINMFLSEMDGFSPNDGVIVLGATNQRDHLDKALLRPGRFDLEIYVAPPNFEGRLALFKLYLSKVKLAPSVDLCKLAHGTVGYTGADIMNMVNQESCF</sequence>
<protein>
    <recommendedName>
        <fullName evidence="2">AAA+ ATPase domain-containing protein</fullName>
    </recommendedName>
</protein>
<evidence type="ECO:0000313" key="3">
    <source>
        <dbReference type="EMBL" id="VEL19327.1"/>
    </source>
</evidence>
<feature type="domain" description="AAA+ ATPase" evidence="2">
    <location>
        <begin position="45"/>
        <end position="182"/>
    </location>
</feature>
<name>A0A448WSP9_9PLAT</name>
<dbReference type="AlphaFoldDB" id="A0A448WSP9"/>
<dbReference type="GO" id="GO:0005524">
    <property type="term" value="F:ATP binding"/>
    <property type="evidence" value="ECO:0007669"/>
    <property type="project" value="UniProtKB-KW"/>
</dbReference>
<dbReference type="OrthoDB" id="1413014at2759"/>
<proteinExistence type="inferred from homology"/>
<dbReference type="InterPro" id="IPR003959">
    <property type="entry name" value="ATPase_AAA_core"/>
</dbReference>
<dbReference type="GO" id="GO:0006515">
    <property type="term" value="P:protein quality control for misfolded or incompletely synthesized proteins"/>
    <property type="evidence" value="ECO:0007669"/>
    <property type="project" value="TreeGrafter"/>
</dbReference>
<dbReference type="PROSITE" id="PS00674">
    <property type="entry name" value="AAA"/>
    <property type="match status" value="1"/>
</dbReference>
<keyword evidence="4" id="KW-1185">Reference proteome</keyword>
<keyword evidence="1" id="KW-0067">ATP-binding</keyword>
<accession>A0A448WSP9</accession>
<dbReference type="PANTHER" id="PTHR23076:SF97">
    <property type="entry name" value="ATP-DEPENDENT ZINC METALLOPROTEASE YME1L1"/>
    <property type="match status" value="1"/>
</dbReference>
<organism evidence="3 4">
    <name type="scientific">Protopolystoma xenopodis</name>
    <dbReference type="NCBI Taxonomy" id="117903"/>
    <lineage>
        <taxon>Eukaryota</taxon>
        <taxon>Metazoa</taxon>
        <taxon>Spiralia</taxon>
        <taxon>Lophotrochozoa</taxon>
        <taxon>Platyhelminthes</taxon>
        <taxon>Monogenea</taxon>
        <taxon>Polyopisthocotylea</taxon>
        <taxon>Polystomatidea</taxon>
        <taxon>Polystomatidae</taxon>
        <taxon>Protopolystoma</taxon>
    </lineage>
</organism>
<gene>
    <name evidence="3" type="ORF">PXEA_LOCUS12767</name>
</gene>